<dbReference type="GO" id="GO:0098553">
    <property type="term" value="C:lumenal side of endoplasmic reticulum membrane"/>
    <property type="evidence" value="ECO:0007669"/>
    <property type="project" value="TreeGrafter"/>
</dbReference>
<dbReference type="GO" id="GO:0042500">
    <property type="term" value="F:aspartic endopeptidase activity, intramembrane cleaving"/>
    <property type="evidence" value="ECO:0007669"/>
    <property type="project" value="InterPro"/>
</dbReference>
<evidence type="ECO:0000256" key="8">
    <source>
        <dbReference type="SAM" id="MobiDB-lite"/>
    </source>
</evidence>
<keyword evidence="3 9" id="KW-0812">Transmembrane</keyword>
<evidence type="ECO:0008006" key="12">
    <source>
        <dbReference type="Google" id="ProtNLM"/>
    </source>
</evidence>
<keyword evidence="6 9" id="KW-1133">Transmembrane helix</keyword>
<dbReference type="Proteomes" id="UP001145021">
    <property type="component" value="Unassembled WGS sequence"/>
</dbReference>
<dbReference type="Pfam" id="PF04258">
    <property type="entry name" value="Peptidase_A22B"/>
    <property type="match status" value="1"/>
</dbReference>
<comment type="caution">
    <text evidence="10">The sequence shown here is derived from an EMBL/GenBank/DDBJ whole genome shotgun (WGS) entry which is preliminary data.</text>
</comment>
<dbReference type="PANTHER" id="PTHR12174:SF23">
    <property type="entry name" value="MINOR HISTOCOMPATIBILITY ANTIGEN H13"/>
    <property type="match status" value="1"/>
</dbReference>
<evidence type="ECO:0000256" key="6">
    <source>
        <dbReference type="ARBA" id="ARBA00022989"/>
    </source>
</evidence>
<evidence type="ECO:0000256" key="2">
    <source>
        <dbReference type="ARBA" id="ARBA00006859"/>
    </source>
</evidence>
<dbReference type="SMART" id="SM00730">
    <property type="entry name" value="PSN"/>
    <property type="match status" value="1"/>
</dbReference>
<feature type="compositionally biased region" description="Acidic residues" evidence="8">
    <location>
        <begin position="49"/>
        <end position="60"/>
    </location>
</feature>
<keyword evidence="4" id="KW-0378">Hydrolase</keyword>
<evidence type="ECO:0000313" key="10">
    <source>
        <dbReference type="EMBL" id="KAJ1646484.1"/>
    </source>
</evidence>
<feature type="compositionally biased region" description="Basic and acidic residues" evidence="8">
    <location>
        <begin position="358"/>
        <end position="369"/>
    </location>
</feature>
<keyword evidence="5" id="KW-0256">Endoplasmic reticulum</keyword>
<keyword evidence="7 9" id="KW-0472">Membrane</keyword>
<evidence type="ECO:0000256" key="5">
    <source>
        <dbReference type="ARBA" id="ARBA00022824"/>
    </source>
</evidence>
<comment type="similarity">
    <text evidence="2">Belongs to the peptidase A22B family.</text>
</comment>
<feature type="transmembrane region" description="Helical" evidence="9">
    <location>
        <begin position="6"/>
        <end position="25"/>
    </location>
</feature>
<dbReference type="GO" id="GO:0006465">
    <property type="term" value="P:signal peptide processing"/>
    <property type="evidence" value="ECO:0007669"/>
    <property type="project" value="TreeGrafter"/>
</dbReference>
<dbReference type="AlphaFoldDB" id="A0A9W7XNU5"/>
<feature type="transmembrane region" description="Helical" evidence="9">
    <location>
        <begin position="198"/>
        <end position="220"/>
    </location>
</feature>
<feature type="compositionally biased region" description="Acidic residues" evidence="8">
    <location>
        <begin position="423"/>
        <end position="432"/>
    </location>
</feature>
<evidence type="ECO:0000313" key="11">
    <source>
        <dbReference type="Proteomes" id="UP001145021"/>
    </source>
</evidence>
<dbReference type="InterPro" id="IPR006639">
    <property type="entry name" value="Preselin/SPP"/>
</dbReference>
<evidence type="ECO:0000256" key="4">
    <source>
        <dbReference type="ARBA" id="ARBA00022801"/>
    </source>
</evidence>
<accession>A0A9W7XNU5</accession>
<evidence type="ECO:0000256" key="1">
    <source>
        <dbReference type="ARBA" id="ARBA00004477"/>
    </source>
</evidence>
<feature type="transmembrane region" description="Helical" evidence="9">
    <location>
        <begin position="93"/>
        <end position="112"/>
    </location>
</feature>
<protein>
    <recommendedName>
        <fullName evidence="12">Minor histocompatibility antigen H13</fullName>
    </recommendedName>
</protein>
<comment type="subcellular location">
    <subcellularLocation>
        <location evidence="1">Endoplasmic reticulum membrane</location>
        <topology evidence="1">Multi-pass membrane protein</topology>
    </subcellularLocation>
</comment>
<feature type="transmembrane region" description="Helical" evidence="9">
    <location>
        <begin position="298"/>
        <end position="320"/>
    </location>
</feature>
<feature type="transmembrane region" description="Helical" evidence="9">
    <location>
        <begin position="67"/>
        <end position="87"/>
    </location>
</feature>
<evidence type="ECO:0000256" key="3">
    <source>
        <dbReference type="ARBA" id="ARBA00022692"/>
    </source>
</evidence>
<evidence type="ECO:0000256" key="9">
    <source>
        <dbReference type="SAM" id="Phobius"/>
    </source>
</evidence>
<dbReference type="EMBL" id="JANBOH010000059">
    <property type="protein sequence ID" value="KAJ1646484.1"/>
    <property type="molecule type" value="Genomic_DNA"/>
</dbReference>
<organism evidence="10 11">
    <name type="scientific">Coemansia asiatica</name>
    <dbReference type="NCBI Taxonomy" id="1052880"/>
    <lineage>
        <taxon>Eukaryota</taxon>
        <taxon>Fungi</taxon>
        <taxon>Fungi incertae sedis</taxon>
        <taxon>Zoopagomycota</taxon>
        <taxon>Kickxellomycotina</taxon>
        <taxon>Kickxellomycetes</taxon>
        <taxon>Kickxellales</taxon>
        <taxon>Kickxellaceae</taxon>
        <taxon>Coemansia</taxon>
    </lineage>
</organism>
<feature type="region of interest" description="Disordered" evidence="8">
    <location>
        <begin position="358"/>
        <end position="393"/>
    </location>
</feature>
<gene>
    <name evidence="10" type="ORF">LPJ64_002033</name>
</gene>
<evidence type="ECO:0000256" key="7">
    <source>
        <dbReference type="ARBA" id="ARBA00023136"/>
    </source>
</evidence>
<feature type="region of interest" description="Disordered" evidence="8">
    <location>
        <begin position="35"/>
        <end position="62"/>
    </location>
</feature>
<proteinExistence type="inferred from homology"/>
<dbReference type="PANTHER" id="PTHR12174">
    <property type="entry name" value="SIGNAL PEPTIDE PEPTIDASE"/>
    <property type="match status" value="1"/>
</dbReference>
<dbReference type="InterPro" id="IPR007369">
    <property type="entry name" value="Peptidase_A22B_SPP"/>
</dbReference>
<feature type="compositionally biased region" description="Acidic residues" evidence="8">
    <location>
        <begin position="448"/>
        <end position="460"/>
    </location>
</feature>
<feature type="compositionally biased region" description="Basic and acidic residues" evidence="8">
    <location>
        <begin position="35"/>
        <end position="45"/>
    </location>
</feature>
<dbReference type="GO" id="GO:0033619">
    <property type="term" value="P:membrane protein proteolysis"/>
    <property type="evidence" value="ECO:0007669"/>
    <property type="project" value="TreeGrafter"/>
</dbReference>
<feature type="transmembrane region" description="Helical" evidence="9">
    <location>
        <begin position="169"/>
        <end position="186"/>
    </location>
</feature>
<reference evidence="10" key="1">
    <citation type="submission" date="2022-07" db="EMBL/GenBank/DDBJ databases">
        <title>Phylogenomic reconstructions and comparative analyses of Kickxellomycotina fungi.</title>
        <authorList>
            <person name="Reynolds N.K."/>
            <person name="Stajich J.E."/>
            <person name="Barry K."/>
            <person name="Grigoriev I.V."/>
            <person name="Crous P."/>
            <person name="Smith M.E."/>
        </authorList>
    </citation>
    <scope>NUCLEOTIDE SEQUENCE</scope>
    <source>
        <strain evidence="10">NBRC 105413</strain>
    </source>
</reference>
<keyword evidence="11" id="KW-1185">Reference proteome</keyword>
<feature type="transmembrane region" description="Helical" evidence="9">
    <location>
        <begin position="144"/>
        <end position="163"/>
    </location>
</feature>
<feature type="compositionally biased region" description="Basic residues" evidence="8">
    <location>
        <begin position="469"/>
        <end position="488"/>
    </location>
</feature>
<sequence length="488" mass="52777">MSDAGLLVAYAAIGTMAVVPIYYGAHATLGRVKSSDAKKHEHEQFPEYSDSEDEEDEETESVSAKDAYMFPVYGSISLFTLYVVFKYVNPEWVNYLLSGYFALLGVGALVYVGERMVKGLTGVKLPLYHLSLVHRKEKQFDVRFTQLHVGLAAVAAVLVGVYLWTKNWVVSNMLGLAFSFWGLYLVRLDSFKAGMIMLAGLFVYDIFWVFGTEVMVSVATKSEVPIKVVFPKALFPADGAFKMTMLGLGDIIVPGVFLSLCLRFDRHQFLSGLGYAKDKPLPAALAGRRRNFAFPTPYFNAGMAAYVAGLATTIAVMHVFKAAQPALLYLSPACILSVVGTALARGELSQVLGYTEEKDNKDKSADKDGAAAASTTSRGRPRKSTDDGGEAVAAEQQSVVVQHRYNLRNQTHGASAGMSGGELADDEQEENAPGESARDETPVGVSSSDDDNGDDNDDVPEPVAASGTRSKKKKPGPKPKGAKTRSKK</sequence>
<name>A0A9W7XNU5_9FUNG</name>
<feature type="region of interest" description="Disordered" evidence="8">
    <location>
        <begin position="411"/>
        <end position="488"/>
    </location>
</feature>
<dbReference type="GO" id="GO:0098554">
    <property type="term" value="C:cytoplasmic side of endoplasmic reticulum membrane"/>
    <property type="evidence" value="ECO:0007669"/>
    <property type="project" value="TreeGrafter"/>
</dbReference>